<dbReference type="GO" id="GO:0050661">
    <property type="term" value="F:NADP binding"/>
    <property type="evidence" value="ECO:0007669"/>
    <property type="project" value="InterPro"/>
</dbReference>
<sequence>MPATKPSVIIVGAGFGGLGAAIELQRNGFDDLTILERASDLGGVWRENTYPGAACDVPSPLYSFSYEPKPDWPHRYSGQAEILGYLHAVATKHRLLERIRFGAEVTEASFDEHAGRWTVRTADGDIRSADVLISAVGQLSRPRMPDIAGIETFAGPSFHSAQWNHDVDLAGKRVAVIGTGASAIQFVPAIAPEVARLTLFQRTAAWVVRRTDREYRPIHHALFAHVPGLRLAQRLWVWCFLEFFSLGLTAIPPIRRIATWLGTRALRHDVPDPRLRAKLTPDYPVLCKRVLFSNEYYPALMRPNVDVVTEPIAEVVPEGVRTADGTVHPADVIVYGTGFKGSEFLWPIRIFGRDGAELEKMWAEGARAYLGMTVPGFPNLFLMYGPNTNLGTGSIIYMIECQARYIRQAVAHLSEHPGSCLEVKSETASAFDAQTQRRLLRTPWTACSSWYRNAAGRITNNWPGTVTAYRLRTRSLNPDDYVLRAPEPVHTS</sequence>
<dbReference type="PRINTS" id="PR00411">
    <property type="entry name" value="PNDRDTASEI"/>
</dbReference>
<dbReference type="EMBL" id="PSZD01000007">
    <property type="protein sequence ID" value="PPJ28646.1"/>
    <property type="molecule type" value="Genomic_DNA"/>
</dbReference>
<protein>
    <submittedName>
        <fullName evidence="1">NAD(P)/FAD-dependent oxidoreductase</fullName>
    </submittedName>
</protein>
<dbReference type="SUPFAM" id="SSF51905">
    <property type="entry name" value="FAD/NAD(P)-binding domain"/>
    <property type="match status" value="1"/>
</dbReference>
<evidence type="ECO:0000313" key="2">
    <source>
        <dbReference type="Proteomes" id="UP000238356"/>
    </source>
</evidence>
<organism evidence="1 2">
    <name type="scientific">Nocardia nova</name>
    <dbReference type="NCBI Taxonomy" id="37330"/>
    <lineage>
        <taxon>Bacteria</taxon>
        <taxon>Bacillati</taxon>
        <taxon>Actinomycetota</taxon>
        <taxon>Actinomycetes</taxon>
        <taxon>Mycobacteriales</taxon>
        <taxon>Nocardiaceae</taxon>
        <taxon>Nocardia</taxon>
    </lineage>
</organism>
<name>A0A2S6A7J2_9NOCA</name>
<dbReference type="PRINTS" id="PR00368">
    <property type="entry name" value="FADPNR"/>
</dbReference>
<dbReference type="PANTHER" id="PTHR42877:SF4">
    <property type="entry name" value="FAD_NAD(P)-BINDING DOMAIN-CONTAINING PROTEIN-RELATED"/>
    <property type="match status" value="1"/>
</dbReference>
<dbReference type="InterPro" id="IPR051209">
    <property type="entry name" value="FAD-bind_Monooxygenase_sf"/>
</dbReference>
<accession>A0A2S6A7J2</accession>
<proteinExistence type="predicted"/>
<dbReference type="Pfam" id="PF13738">
    <property type="entry name" value="Pyr_redox_3"/>
    <property type="match status" value="1"/>
</dbReference>
<dbReference type="Gene3D" id="3.50.50.60">
    <property type="entry name" value="FAD/NAD(P)-binding domain"/>
    <property type="match status" value="2"/>
</dbReference>
<dbReference type="InterPro" id="IPR036188">
    <property type="entry name" value="FAD/NAD-bd_sf"/>
</dbReference>
<keyword evidence="2" id="KW-1185">Reference proteome</keyword>
<gene>
    <name evidence="1" type="ORF">C5F51_13875</name>
</gene>
<dbReference type="Proteomes" id="UP000238356">
    <property type="component" value="Unassembled WGS sequence"/>
</dbReference>
<dbReference type="PANTHER" id="PTHR42877">
    <property type="entry name" value="L-ORNITHINE N(5)-MONOOXYGENASE-RELATED"/>
    <property type="match status" value="1"/>
</dbReference>
<dbReference type="GO" id="GO:0050660">
    <property type="term" value="F:flavin adenine dinucleotide binding"/>
    <property type="evidence" value="ECO:0007669"/>
    <property type="project" value="InterPro"/>
</dbReference>
<dbReference type="RefSeq" id="WP_064909148.1">
    <property type="nucleotide sequence ID" value="NZ_PSZD01000007.1"/>
</dbReference>
<comment type="caution">
    <text evidence="1">The sequence shown here is derived from an EMBL/GenBank/DDBJ whole genome shotgun (WGS) entry which is preliminary data.</text>
</comment>
<reference evidence="1 2" key="1">
    <citation type="submission" date="2018-02" db="EMBL/GenBank/DDBJ databases">
        <title>8 Nocardia nova and 1 Nocardia cyriacigeorgica strain used for evolution to TMP-SMX.</title>
        <authorList>
            <person name="Mehta H."/>
            <person name="Weng J."/>
            <person name="Shamoo Y."/>
        </authorList>
    </citation>
    <scope>NUCLEOTIDE SEQUENCE [LARGE SCALE GENOMIC DNA]</scope>
    <source>
        <strain evidence="1 2">BAA2227</strain>
    </source>
</reference>
<dbReference type="AlphaFoldDB" id="A0A2S6A7J2"/>
<evidence type="ECO:0000313" key="1">
    <source>
        <dbReference type="EMBL" id="PPJ28646.1"/>
    </source>
</evidence>
<dbReference type="GO" id="GO:0004499">
    <property type="term" value="F:N,N-dimethylaniline monooxygenase activity"/>
    <property type="evidence" value="ECO:0007669"/>
    <property type="project" value="InterPro"/>
</dbReference>